<dbReference type="EMBL" id="NFZW01000010">
    <property type="protein sequence ID" value="RFA36062.1"/>
    <property type="molecule type" value="Genomic_DNA"/>
</dbReference>
<reference evidence="8" key="1">
    <citation type="submission" date="2017-05" db="EMBL/GenBank/DDBJ databases">
        <authorList>
            <person name="Sharma S."/>
            <person name="Sidhu C."/>
            <person name="Pinnaka A.K."/>
        </authorList>
    </citation>
    <scope>NUCLEOTIDE SEQUENCE [LARGE SCALE GENOMIC DNA]</scope>
    <source>
        <strain evidence="8">AK93</strain>
    </source>
</reference>
<feature type="transmembrane region" description="Helical" evidence="6">
    <location>
        <begin position="112"/>
        <end position="131"/>
    </location>
</feature>
<feature type="transmembrane region" description="Helical" evidence="6">
    <location>
        <begin position="12"/>
        <end position="33"/>
    </location>
</feature>
<keyword evidence="5 6" id="KW-0472">Membrane</keyword>
<dbReference type="PANTHER" id="PTHR10057">
    <property type="entry name" value="PERIPHERAL-TYPE BENZODIAZEPINE RECEPTOR"/>
    <property type="match status" value="1"/>
</dbReference>
<accession>A0A3E0WSV8</accession>
<keyword evidence="3 6" id="KW-0812">Transmembrane</keyword>
<protein>
    <submittedName>
        <fullName evidence="7">TspO protein</fullName>
    </submittedName>
</protein>
<dbReference type="AlphaFoldDB" id="A0A3E0WSV8"/>
<dbReference type="PIRSF" id="PIRSF005859">
    <property type="entry name" value="PBR"/>
    <property type="match status" value="1"/>
</dbReference>
<gene>
    <name evidence="7" type="ORF">CAL65_11435</name>
</gene>
<keyword evidence="4 6" id="KW-1133">Transmembrane helix</keyword>
<dbReference type="InterPro" id="IPR004307">
    <property type="entry name" value="TspO_MBR"/>
</dbReference>
<dbReference type="OrthoDB" id="9795496at2"/>
<evidence type="ECO:0000256" key="6">
    <source>
        <dbReference type="SAM" id="Phobius"/>
    </source>
</evidence>
<name>A0A3E0WSV8_9GAMM</name>
<dbReference type="GO" id="GO:0016020">
    <property type="term" value="C:membrane"/>
    <property type="evidence" value="ECO:0007669"/>
    <property type="project" value="UniProtKB-SubCell"/>
</dbReference>
<feature type="transmembrane region" description="Helical" evidence="6">
    <location>
        <begin position="53"/>
        <end position="74"/>
    </location>
</feature>
<evidence type="ECO:0000256" key="1">
    <source>
        <dbReference type="ARBA" id="ARBA00004141"/>
    </source>
</evidence>
<dbReference type="GO" id="GO:0033013">
    <property type="term" value="P:tetrapyrrole metabolic process"/>
    <property type="evidence" value="ECO:0007669"/>
    <property type="project" value="UniProtKB-ARBA"/>
</dbReference>
<dbReference type="FunFam" id="1.20.1260.100:FF:000001">
    <property type="entry name" value="translocator protein 2"/>
    <property type="match status" value="1"/>
</dbReference>
<dbReference type="PANTHER" id="PTHR10057:SF0">
    <property type="entry name" value="TRANSLOCATOR PROTEIN"/>
    <property type="match status" value="1"/>
</dbReference>
<keyword evidence="8" id="KW-1185">Reference proteome</keyword>
<dbReference type="CDD" id="cd15904">
    <property type="entry name" value="TSPO_MBR"/>
    <property type="match status" value="1"/>
</dbReference>
<proteinExistence type="inferred from homology"/>
<sequence length="162" mass="17837">MQTNPSTNRSFGVLVLFLVVCLIVSGIGGSVTAGSEDTWYQTLAKPAFAPPDWIFAPVWTVLYLAIAVAGWRIWLQLGWRDGRGPLALWGMQLLLNLYWPLIFFGLQAVAAAFVWILILLGAIFACIKVFAGIDRAAALLFVPYAIWVAYASVLNGAIWYLN</sequence>
<feature type="transmembrane region" description="Helical" evidence="6">
    <location>
        <begin position="86"/>
        <end position="106"/>
    </location>
</feature>
<dbReference type="InterPro" id="IPR038330">
    <property type="entry name" value="TspO/MBR-related_sf"/>
</dbReference>
<comment type="caution">
    <text evidence="7">The sequence shown here is derived from an EMBL/GenBank/DDBJ whole genome shotgun (WGS) entry which is preliminary data.</text>
</comment>
<dbReference type="Pfam" id="PF03073">
    <property type="entry name" value="TspO_MBR"/>
    <property type="match status" value="1"/>
</dbReference>
<organism evidence="7 8">
    <name type="scientific">Alkalilimnicola ehrlichii</name>
    <dbReference type="NCBI Taxonomy" id="351052"/>
    <lineage>
        <taxon>Bacteria</taxon>
        <taxon>Pseudomonadati</taxon>
        <taxon>Pseudomonadota</taxon>
        <taxon>Gammaproteobacteria</taxon>
        <taxon>Chromatiales</taxon>
        <taxon>Ectothiorhodospiraceae</taxon>
        <taxon>Alkalilimnicola</taxon>
    </lineage>
</organism>
<dbReference type="Proteomes" id="UP000256763">
    <property type="component" value="Unassembled WGS sequence"/>
</dbReference>
<feature type="transmembrane region" description="Helical" evidence="6">
    <location>
        <begin position="138"/>
        <end position="161"/>
    </location>
</feature>
<dbReference type="Gene3D" id="1.20.1260.100">
    <property type="entry name" value="TspO/MBR protein"/>
    <property type="match status" value="1"/>
</dbReference>
<dbReference type="RefSeq" id="WP_116302210.1">
    <property type="nucleotide sequence ID" value="NZ_NFZV01000009.1"/>
</dbReference>
<evidence type="ECO:0000256" key="4">
    <source>
        <dbReference type="ARBA" id="ARBA00022989"/>
    </source>
</evidence>
<evidence type="ECO:0000313" key="8">
    <source>
        <dbReference type="Proteomes" id="UP000256763"/>
    </source>
</evidence>
<comment type="similarity">
    <text evidence="2">Belongs to the TspO/BZRP family.</text>
</comment>
<comment type="subcellular location">
    <subcellularLocation>
        <location evidence="1">Membrane</location>
        <topology evidence="1">Multi-pass membrane protein</topology>
    </subcellularLocation>
</comment>
<evidence type="ECO:0000256" key="3">
    <source>
        <dbReference type="ARBA" id="ARBA00022692"/>
    </source>
</evidence>
<evidence type="ECO:0000313" key="7">
    <source>
        <dbReference type="EMBL" id="RFA36062.1"/>
    </source>
</evidence>
<evidence type="ECO:0000256" key="2">
    <source>
        <dbReference type="ARBA" id="ARBA00007524"/>
    </source>
</evidence>
<evidence type="ECO:0000256" key="5">
    <source>
        <dbReference type="ARBA" id="ARBA00023136"/>
    </source>
</evidence>